<proteinExistence type="inferred from homology"/>
<dbReference type="InterPro" id="IPR013762">
    <property type="entry name" value="Integrase-like_cat_sf"/>
</dbReference>
<reference evidence="7" key="1">
    <citation type="journal article" date="2019" name="Int. J. Syst. Evol. Microbiol.">
        <title>The Global Catalogue of Microorganisms (GCM) 10K type strain sequencing project: providing services to taxonomists for standard genome sequencing and annotation.</title>
        <authorList>
            <consortium name="The Broad Institute Genomics Platform"/>
            <consortium name="The Broad Institute Genome Sequencing Center for Infectious Disease"/>
            <person name="Wu L."/>
            <person name="Ma J."/>
        </authorList>
    </citation>
    <scope>NUCLEOTIDE SEQUENCE [LARGE SCALE GENOMIC DNA]</scope>
    <source>
        <strain evidence="7">CGMCC 1.16225</strain>
    </source>
</reference>
<dbReference type="InterPro" id="IPR053876">
    <property type="entry name" value="Phage_int_M"/>
</dbReference>
<dbReference type="Gene3D" id="1.10.150.130">
    <property type="match status" value="1"/>
</dbReference>
<organism evidence="6 7">
    <name type="scientific">Mesorhizobium newzealandense</name>
    <dbReference type="NCBI Taxonomy" id="1300302"/>
    <lineage>
        <taxon>Bacteria</taxon>
        <taxon>Pseudomonadati</taxon>
        <taxon>Pseudomonadota</taxon>
        <taxon>Alphaproteobacteria</taxon>
        <taxon>Hyphomicrobiales</taxon>
        <taxon>Phyllobacteriaceae</taxon>
        <taxon>Mesorhizobium</taxon>
    </lineage>
</organism>
<dbReference type="Proteomes" id="UP001597405">
    <property type="component" value="Unassembled WGS sequence"/>
</dbReference>
<dbReference type="InterPro" id="IPR050808">
    <property type="entry name" value="Phage_Integrase"/>
</dbReference>
<dbReference type="InterPro" id="IPR038488">
    <property type="entry name" value="Integrase_DNA-bd_sf"/>
</dbReference>
<dbReference type="PANTHER" id="PTHR30629">
    <property type="entry name" value="PROPHAGE INTEGRASE"/>
    <property type="match status" value="1"/>
</dbReference>
<name>A0ABW4U641_9HYPH</name>
<evidence type="ECO:0000313" key="6">
    <source>
        <dbReference type="EMBL" id="MFD1982401.1"/>
    </source>
</evidence>
<dbReference type="CDD" id="cd00801">
    <property type="entry name" value="INT_P4_C"/>
    <property type="match status" value="1"/>
</dbReference>
<comment type="caution">
    <text evidence="6">The sequence shown here is derived from an EMBL/GenBank/DDBJ whole genome shotgun (WGS) entry which is preliminary data.</text>
</comment>
<dbReference type="Pfam" id="PF22022">
    <property type="entry name" value="Phage_int_M"/>
    <property type="match status" value="1"/>
</dbReference>
<keyword evidence="7" id="KW-1185">Reference proteome</keyword>
<evidence type="ECO:0000256" key="4">
    <source>
        <dbReference type="ARBA" id="ARBA00023172"/>
    </source>
</evidence>
<protein>
    <submittedName>
        <fullName evidence="6">Tyrosine-type recombinase/integrase</fullName>
    </submittedName>
</protein>
<dbReference type="SUPFAM" id="SSF56349">
    <property type="entry name" value="DNA breaking-rejoining enzymes"/>
    <property type="match status" value="1"/>
</dbReference>
<keyword evidence="3" id="KW-0238">DNA-binding</keyword>
<dbReference type="InterPro" id="IPR010998">
    <property type="entry name" value="Integrase_recombinase_N"/>
</dbReference>
<dbReference type="InterPro" id="IPR002104">
    <property type="entry name" value="Integrase_catalytic"/>
</dbReference>
<evidence type="ECO:0000256" key="2">
    <source>
        <dbReference type="ARBA" id="ARBA00022908"/>
    </source>
</evidence>
<feature type="domain" description="Tyr recombinase" evidence="5">
    <location>
        <begin position="204"/>
        <end position="403"/>
    </location>
</feature>
<keyword evidence="4" id="KW-0233">DNA recombination</keyword>
<dbReference type="PROSITE" id="PS51898">
    <property type="entry name" value="TYR_RECOMBINASE"/>
    <property type="match status" value="1"/>
</dbReference>
<keyword evidence="2" id="KW-0229">DNA integration</keyword>
<gene>
    <name evidence="6" type="ORF">ACFSOZ_06805</name>
</gene>
<dbReference type="Gene3D" id="3.30.160.390">
    <property type="entry name" value="Integrase, DNA-binding domain"/>
    <property type="match status" value="1"/>
</dbReference>
<evidence type="ECO:0000256" key="3">
    <source>
        <dbReference type="ARBA" id="ARBA00023125"/>
    </source>
</evidence>
<sequence length="427" mass="47414">MPTIELTDRFCQTAKAVDGKQTDYFDTVVKGLSLRASPAGTRAFYLNYTRPGDGKRARMKIGRYGEGDPKLTLGKAREKAREGRGGIGDGHDPLVEKRALAASQTVSDLIDNYVARHASTKRSGDEIARRLRKNVSEIIGTIKLADLHRRDLTRCIDAVKDRGAHVEANRIFEDMRAMVRWARGRGDLDENLVEGMRRPTETAERDRVLSAGEIKTMWAALPDADMRESTRRILRLCLVTAQRVGEVAGMVRDEIDLDQRLWTIPPARAKNKREHVVPLSATAVAIIREQIAAVDALDDRKDRTPTPFIFPGPGSRSAVTGASIPKAVKREEVIKRGVSIIMGIAPWTPHDLRRSAATHMEEIGISPFIIGHVLNHVSATKASITSRVYARYDYAKEKREALERWADRLESIIKGGADVVSISKASK</sequence>
<comment type="similarity">
    <text evidence="1">Belongs to the 'phage' integrase family.</text>
</comment>
<dbReference type="RefSeq" id="WP_379095112.1">
    <property type="nucleotide sequence ID" value="NZ_JBHUGZ010000003.1"/>
</dbReference>
<dbReference type="Pfam" id="PF13356">
    <property type="entry name" value="Arm-DNA-bind_3"/>
    <property type="match status" value="1"/>
</dbReference>
<dbReference type="InterPro" id="IPR025166">
    <property type="entry name" value="Integrase_DNA_bind_dom"/>
</dbReference>
<dbReference type="Pfam" id="PF00589">
    <property type="entry name" value="Phage_integrase"/>
    <property type="match status" value="1"/>
</dbReference>
<evidence type="ECO:0000256" key="1">
    <source>
        <dbReference type="ARBA" id="ARBA00008857"/>
    </source>
</evidence>
<dbReference type="EMBL" id="JBHUGZ010000003">
    <property type="protein sequence ID" value="MFD1982401.1"/>
    <property type="molecule type" value="Genomic_DNA"/>
</dbReference>
<accession>A0ABW4U641</accession>
<evidence type="ECO:0000259" key="5">
    <source>
        <dbReference type="PROSITE" id="PS51898"/>
    </source>
</evidence>
<dbReference type="PANTHER" id="PTHR30629:SF2">
    <property type="entry name" value="PROPHAGE INTEGRASE INTS-RELATED"/>
    <property type="match status" value="1"/>
</dbReference>
<evidence type="ECO:0000313" key="7">
    <source>
        <dbReference type="Proteomes" id="UP001597405"/>
    </source>
</evidence>
<dbReference type="InterPro" id="IPR011010">
    <property type="entry name" value="DNA_brk_join_enz"/>
</dbReference>
<dbReference type="Gene3D" id="1.10.443.10">
    <property type="entry name" value="Intergrase catalytic core"/>
    <property type="match status" value="1"/>
</dbReference>